<dbReference type="InterPro" id="IPR006143">
    <property type="entry name" value="RND_pump_MFP"/>
</dbReference>
<dbReference type="Gene3D" id="2.40.420.20">
    <property type="match status" value="1"/>
</dbReference>
<comment type="similarity">
    <text evidence="1">Belongs to the membrane fusion protein (MFP) (TC 8.A.1) family.</text>
</comment>
<evidence type="ECO:0000259" key="4">
    <source>
        <dbReference type="Pfam" id="PF25954"/>
    </source>
</evidence>
<sequence>MCLRKLLLVVVFAMRWSVFFSVGSWATEKMEIHAVPSVIVTAVLTESQSISRSIEAMGFLKANQSVDITPQIDGRIINIPVKDSQQVQAGDTLVVLDQREQKARMEEVQISLSDAERQLDYMEKLLKKHAISLDELEAQKAKVNGLYASLQAEKTVLDYYTLKAPFDGKIGFYDVSQGALINSGTFITTLDDLSTMRLDIDLPEQYLGSIQEGVTIEAYNSAWPDDVFEGTVASLDSRVDSTTLTFRTRVILDNIEGHLKPGMLMRANMDGPTIETLVVPVRSVLFDGNRCYVYAIDDQDKAVKRYIKTSGTVDNMIKVSSGLNEGEMIVDRGVVKISDGQVVTITEPIDHSEVEGISSVDDKADTEDKGEA</sequence>
<reference evidence="5" key="1">
    <citation type="journal article" date="2017" name="Appl. Environ. Microbiol.">
        <title>Molecular characterization of an Endozoicomonas-like organism causing infection in king scallop Pecten maximus L.</title>
        <authorList>
            <person name="Cano I."/>
            <person name="van Aerle R."/>
            <person name="Ross S."/>
            <person name="Verner-Jeffreys D.W."/>
            <person name="Paley R.K."/>
            <person name="Rimmer G."/>
            <person name="Ryder D."/>
            <person name="Hooper P."/>
            <person name="Stone D."/>
            <person name="Feist S.W."/>
        </authorList>
    </citation>
    <scope>NUCLEOTIDE SEQUENCE</scope>
</reference>
<evidence type="ECO:0000256" key="2">
    <source>
        <dbReference type="SAM" id="Coils"/>
    </source>
</evidence>
<evidence type="ECO:0000313" key="5">
    <source>
        <dbReference type="EMBL" id="PJE80176.1"/>
    </source>
</evidence>
<dbReference type="NCBIfam" id="TIGR01730">
    <property type="entry name" value="RND_mfp"/>
    <property type="match status" value="1"/>
</dbReference>
<dbReference type="InterPro" id="IPR058792">
    <property type="entry name" value="Beta-barrel_RND_2"/>
</dbReference>
<dbReference type="SUPFAM" id="SSF111369">
    <property type="entry name" value="HlyD-like secretion proteins"/>
    <property type="match status" value="1"/>
</dbReference>
<dbReference type="GO" id="GO:1990281">
    <property type="term" value="C:efflux pump complex"/>
    <property type="evidence" value="ECO:0007669"/>
    <property type="project" value="TreeGrafter"/>
</dbReference>
<dbReference type="Pfam" id="PF25954">
    <property type="entry name" value="Beta-barrel_RND_2"/>
    <property type="match status" value="1"/>
</dbReference>
<accession>A0A2H9TAA5</accession>
<dbReference type="FunFam" id="2.40.30.170:FF:000010">
    <property type="entry name" value="Efflux RND transporter periplasmic adaptor subunit"/>
    <property type="match status" value="1"/>
</dbReference>
<feature type="domain" description="CusB-like beta-barrel" evidence="4">
    <location>
        <begin position="198"/>
        <end position="271"/>
    </location>
</feature>
<dbReference type="AlphaFoldDB" id="A0A2H9TAA5"/>
<keyword evidence="2" id="KW-0175">Coiled coil</keyword>
<feature type="coiled-coil region" evidence="2">
    <location>
        <begin position="98"/>
        <end position="153"/>
    </location>
</feature>
<protein>
    <submittedName>
        <fullName evidence="5">Multidrug resistance protein MdtA</fullName>
    </submittedName>
</protein>
<dbReference type="PANTHER" id="PTHR30469:SF13">
    <property type="entry name" value="HAE1 FAMILY EFFLUX PUMP MFP COMPONENT"/>
    <property type="match status" value="1"/>
</dbReference>
<dbReference type="Pfam" id="PF25917">
    <property type="entry name" value="BSH_RND"/>
    <property type="match status" value="1"/>
</dbReference>
<dbReference type="GO" id="GO:0015562">
    <property type="term" value="F:efflux transmembrane transporter activity"/>
    <property type="evidence" value="ECO:0007669"/>
    <property type="project" value="TreeGrafter"/>
</dbReference>
<dbReference type="PANTHER" id="PTHR30469">
    <property type="entry name" value="MULTIDRUG RESISTANCE PROTEIN MDTA"/>
    <property type="match status" value="1"/>
</dbReference>
<dbReference type="Gene3D" id="2.40.50.100">
    <property type="match status" value="1"/>
</dbReference>
<dbReference type="Gene3D" id="1.10.287.470">
    <property type="entry name" value="Helix hairpin bin"/>
    <property type="match status" value="1"/>
</dbReference>
<feature type="domain" description="Multidrug resistance protein MdtA-like barrel-sandwich hybrid" evidence="3">
    <location>
        <begin position="65"/>
        <end position="185"/>
    </location>
</feature>
<dbReference type="Gene3D" id="2.40.30.170">
    <property type="match status" value="1"/>
</dbReference>
<evidence type="ECO:0000256" key="1">
    <source>
        <dbReference type="ARBA" id="ARBA00009477"/>
    </source>
</evidence>
<name>A0A2H9TAA5_9ZZZZ</name>
<organism evidence="5">
    <name type="scientific">invertebrate metagenome</name>
    <dbReference type="NCBI Taxonomy" id="1711999"/>
    <lineage>
        <taxon>unclassified sequences</taxon>
        <taxon>metagenomes</taxon>
        <taxon>organismal metagenomes</taxon>
    </lineage>
</organism>
<dbReference type="InterPro" id="IPR058625">
    <property type="entry name" value="MdtA-like_BSH"/>
</dbReference>
<gene>
    <name evidence="5" type="primary">mdtA</name>
    <name evidence="5" type="ORF">CI610_00828</name>
</gene>
<comment type="caution">
    <text evidence="5">The sequence shown here is derived from an EMBL/GenBank/DDBJ whole genome shotgun (WGS) entry which is preliminary data.</text>
</comment>
<dbReference type="EMBL" id="NSIT01000028">
    <property type="protein sequence ID" value="PJE80176.1"/>
    <property type="molecule type" value="Genomic_DNA"/>
</dbReference>
<evidence type="ECO:0000259" key="3">
    <source>
        <dbReference type="Pfam" id="PF25917"/>
    </source>
</evidence>
<proteinExistence type="inferred from homology"/>